<feature type="transmembrane region" description="Helical" evidence="1">
    <location>
        <begin position="149"/>
        <end position="168"/>
    </location>
</feature>
<evidence type="ECO:0000313" key="2">
    <source>
        <dbReference type="EMBL" id="KAK2953325.1"/>
    </source>
</evidence>
<dbReference type="Proteomes" id="UP001281761">
    <property type="component" value="Unassembled WGS sequence"/>
</dbReference>
<gene>
    <name evidence="2" type="ORF">BLNAU_11788</name>
</gene>
<organism evidence="2 3">
    <name type="scientific">Blattamonas nauphoetae</name>
    <dbReference type="NCBI Taxonomy" id="2049346"/>
    <lineage>
        <taxon>Eukaryota</taxon>
        <taxon>Metamonada</taxon>
        <taxon>Preaxostyla</taxon>
        <taxon>Oxymonadida</taxon>
        <taxon>Blattamonas</taxon>
    </lineage>
</organism>
<proteinExistence type="predicted"/>
<feature type="transmembrane region" description="Helical" evidence="1">
    <location>
        <begin position="92"/>
        <end position="111"/>
    </location>
</feature>
<name>A0ABQ9XQ51_9EUKA</name>
<evidence type="ECO:0008006" key="4">
    <source>
        <dbReference type="Google" id="ProtNLM"/>
    </source>
</evidence>
<comment type="caution">
    <text evidence="2">The sequence shown here is derived from an EMBL/GenBank/DDBJ whole genome shotgun (WGS) entry which is preliminary data.</text>
</comment>
<evidence type="ECO:0000256" key="1">
    <source>
        <dbReference type="SAM" id="Phobius"/>
    </source>
</evidence>
<accession>A0ABQ9XQ51</accession>
<keyword evidence="1" id="KW-0472">Membrane</keyword>
<reference evidence="2 3" key="1">
    <citation type="journal article" date="2022" name="bioRxiv">
        <title>Genomics of Preaxostyla Flagellates Illuminates Evolutionary Transitions and the Path Towards Mitochondrial Loss.</title>
        <authorList>
            <person name="Novak L.V.F."/>
            <person name="Treitli S.C."/>
            <person name="Pyrih J."/>
            <person name="Halakuc P."/>
            <person name="Pipaliya S.V."/>
            <person name="Vacek V."/>
            <person name="Brzon O."/>
            <person name="Soukal P."/>
            <person name="Eme L."/>
            <person name="Dacks J.B."/>
            <person name="Karnkowska A."/>
            <person name="Elias M."/>
            <person name="Hampl V."/>
        </authorList>
    </citation>
    <scope>NUCLEOTIDE SEQUENCE [LARGE SCALE GENOMIC DNA]</scope>
    <source>
        <strain evidence="2">NAU3</strain>
        <tissue evidence="2">Gut</tissue>
    </source>
</reference>
<evidence type="ECO:0000313" key="3">
    <source>
        <dbReference type="Proteomes" id="UP001281761"/>
    </source>
</evidence>
<keyword evidence="1" id="KW-1133">Transmembrane helix</keyword>
<keyword evidence="1" id="KW-0812">Transmembrane</keyword>
<protein>
    <recommendedName>
        <fullName evidence="4">DUF1616 domain-containing protein</fullName>
    </recommendedName>
</protein>
<feature type="transmembrane region" description="Helical" evidence="1">
    <location>
        <begin position="61"/>
        <end position="80"/>
    </location>
</feature>
<sequence>MPNIEPTTISRIIDQLSIDPNVFHLIGALIEQTTNRRFINQLSIDPNTPIPPRAPIPLKTLLVAAVPLLVFAVLFGISLPSNDPEWRSLGRLLRLFWLVVSAIPVVIALKGMQLIRVRWLVLSLPLLVVATLALFGVARLELNGVDDTLTICAVLSFCIFSLITLLIADGVVSWPFVVPMLPLSLLVFGGVGVLSIMMTKASYGYVGVVDQILRARQDNNNTSPTQRVRTSVERELDD</sequence>
<feature type="transmembrane region" description="Helical" evidence="1">
    <location>
        <begin position="117"/>
        <end position="137"/>
    </location>
</feature>
<dbReference type="EMBL" id="JARBJD010000093">
    <property type="protein sequence ID" value="KAK2953325.1"/>
    <property type="molecule type" value="Genomic_DNA"/>
</dbReference>
<keyword evidence="3" id="KW-1185">Reference proteome</keyword>